<evidence type="ECO:0000313" key="3">
    <source>
        <dbReference type="EMBL" id="RHE11912.1"/>
    </source>
</evidence>
<keyword evidence="2" id="KW-0472">Membrane</keyword>
<feature type="region of interest" description="Disordered" evidence="1">
    <location>
        <begin position="1"/>
        <end position="38"/>
    </location>
</feature>
<dbReference type="EMBL" id="QSJW01000006">
    <property type="protein sequence ID" value="RHE11912.1"/>
    <property type="molecule type" value="Genomic_DNA"/>
</dbReference>
<name>A0A414I7C8_9FIRM</name>
<evidence type="ECO:0000256" key="1">
    <source>
        <dbReference type="SAM" id="MobiDB-lite"/>
    </source>
</evidence>
<reference evidence="3 4" key="1">
    <citation type="submission" date="2018-08" db="EMBL/GenBank/DDBJ databases">
        <title>A genome reference for cultivated species of the human gut microbiota.</title>
        <authorList>
            <person name="Zou Y."/>
            <person name="Xue W."/>
            <person name="Luo G."/>
        </authorList>
    </citation>
    <scope>NUCLEOTIDE SEQUENCE [LARGE SCALE GENOMIC DNA]</scope>
    <source>
        <strain evidence="3 4">AM29-25AC</strain>
    </source>
</reference>
<keyword evidence="2" id="KW-0812">Transmembrane</keyword>
<evidence type="ECO:0000313" key="4">
    <source>
        <dbReference type="Proteomes" id="UP000284644"/>
    </source>
</evidence>
<feature type="transmembrane region" description="Helical" evidence="2">
    <location>
        <begin position="102"/>
        <end position="123"/>
    </location>
</feature>
<dbReference type="Proteomes" id="UP000284644">
    <property type="component" value="Unassembled WGS sequence"/>
</dbReference>
<gene>
    <name evidence="3" type="ORF">DW767_11090</name>
</gene>
<keyword evidence="2" id="KW-1133">Transmembrane helix</keyword>
<organism evidence="3 4">
    <name type="scientific">Blautia obeum</name>
    <dbReference type="NCBI Taxonomy" id="40520"/>
    <lineage>
        <taxon>Bacteria</taxon>
        <taxon>Bacillati</taxon>
        <taxon>Bacillota</taxon>
        <taxon>Clostridia</taxon>
        <taxon>Lachnospirales</taxon>
        <taxon>Lachnospiraceae</taxon>
        <taxon>Blautia</taxon>
    </lineage>
</organism>
<accession>A0A414I7C8</accession>
<evidence type="ECO:0000256" key="2">
    <source>
        <dbReference type="SAM" id="Phobius"/>
    </source>
</evidence>
<comment type="caution">
    <text evidence="3">The sequence shown here is derived from an EMBL/GenBank/DDBJ whole genome shotgun (WGS) entry which is preliminary data.</text>
</comment>
<dbReference type="RefSeq" id="WP_118045477.1">
    <property type="nucleotide sequence ID" value="NZ_QRPQ01000017.1"/>
</dbReference>
<sequence>MGLMDREYMNRTPEEREAEQRQKRVASVTEEQKHNQRREEMYRLMAKGNDLTFSERRRLKQIYKENQVYMARTDTYSNYQEYTYKTTEPVTKASQSQKKKSSIIPIIIFTVIILLIVAAFYFYPDLANFSI</sequence>
<dbReference type="AlphaFoldDB" id="A0A414I7C8"/>
<protein>
    <submittedName>
        <fullName evidence="3">Uncharacterized protein</fullName>
    </submittedName>
</protein>
<feature type="compositionally biased region" description="Basic and acidic residues" evidence="1">
    <location>
        <begin position="1"/>
        <end position="22"/>
    </location>
</feature>
<proteinExistence type="predicted"/>